<organism evidence="3 4">
    <name type="scientific">Mollisia scopiformis</name>
    <name type="common">Conifer needle endophyte fungus</name>
    <name type="synonym">Phialocephala scopiformis</name>
    <dbReference type="NCBI Taxonomy" id="149040"/>
    <lineage>
        <taxon>Eukaryota</taxon>
        <taxon>Fungi</taxon>
        <taxon>Dikarya</taxon>
        <taxon>Ascomycota</taxon>
        <taxon>Pezizomycotina</taxon>
        <taxon>Leotiomycetes</taxon>
        <taxon>Helotiales</taxon>
        <taxon>Mollisiaceae</taxon>
        <taxon>Mollisia</taxon>
    </lineage>
</organism>
<feature type="domain" description="C2H2-type" evidence="2">
    <location>
        <begin position="371"/>
        <end position="393"/>
    </location>
</feature>
<dbReference type="AlphaFoldDB" id="A0A194XUD2"/>
<proteinExistence type="predicted"/>
<feature type="compositionally biased region" description="Polar residues" evidence="1">
    <location>
        <begin position="61"/>
        <end position="82"/>
    </location>
</feature>
<dbReference type="InterPro" id="IPR013087">
    <property type="entry name" value="Znf_C2H2_type"/>
</dbReference>
<dbReference type="InParanoid" id="A0A194XUD2"/>
<reference evidence="3 4" key="1">
    <citation type="submission" date="2015-10" db="EMBL/GenBank/DDBJ databases">
        <title>Full genome of DAOMC 229536 Phialocephala scopiformis, a fungal endophyte of spruce producing the potent anti-insectan compound rugulosin.</title>
        <authorList>
            <consortium name="DOE Joint Genome Institute"/>
            <person name="Walker A.K."/>
            <person name="Frasz S.L."/>
            <person name="Seifert K.A."/>
            <person name="Miller J.D."/>
            <person name="Mondo S.J."/>
            <person name="Labutti K."/>
            <person name="Lipzen A."/>
            <person name="Dockter R."/>
            <person name="Kennedy M."/>
            <person name="Grigoriev I.V."/>
            <person name="Spatafora J.W."/>
        </authorList>
    </citation>
    <scope>NUCLEOTIDE SEQUENCE [LARGE SCALE GENOMIC DNA]</scope>
    <source>
        <strain evidence="3 4">CBS 120377</strain>
    </source>
</reference>
<sequence length="558" mass="62570">MAGTENMRWPQPRSPEQLRAFYSIALQSDDNDSKVSAEYHESRSVASSTWSSSGSVRAHASRSTSIFSGQARTGSSATSVSDSRTIVALAPKTTYEDTTGLLRLHEWQCSHAPNFESDANETSFVAEGIDTDVSYQSEKNEDEPVGYKWRGGRSLPRLHRCQVQDETSKHDAGSDPVIPVSTQPEPAEKFWLDTLQEHPYCNLDTKRKLGRVGMWAVKRRRRDLKLGISSTKGKADVESDTKLAKDKLLEDSNSSLDSDDETVHIVDDVVEEVASLMGSSNSRLRRSYSRLSKPGSADRTLLLNLGVDPSLRSSFDSAYVDNPSILSSSTSIGTLELSTCADLRDMEEDGLATHAPRVTGNHQHVNSTLYCCLFCLKVFGSQEVWEEHERSQHVAMQKDWICMPWGPIERNEDGHEVCVFCGLVDPDSSHCSEHNDEPCCHTSVSRRTFDCKADFQEHLEDVHDQFIISDCMRKWSFAAEDIDWYWQCGFCDRSLVGWEDRSRHIGRHFKEGLSMGSWDPVVPSCPVDRGTGIVVSWSPPIQMDRRTLLTVQSESISR</sequence>
<dbReference type="Proteomes" id="UP000070700">
    <property type="component" value="Unassembled WGS sequence"/>
</dbReference>
<accession>A0A194XUD2</accession>
<feature type="region of interest" description="Disordered" evidence="1">
    <location>
        <begin position="30"/>
        <end position="82"/>
    </location>
</feature>
<dbReference type="RefSeq" id="XP_018078280.1">
    <property type="nucleotide sequence ID" value="XM_018219260.1"/>
</dbReference>
<evidence type="ECO:0000313" key="4">
    <source>
        <dbReference type="Proteomes" id="UP000070700"/>
    </source>
</evidence>
<keyword evidence="4" id="KW-1185">Reference proteome</keyword>
<evidence type="ECO:0000256" key="1">
    <source>
        <dbReference type="SAM" id="MobiDB-lite"/>
    </source>
</evidence>
<dbReference type="KEGG" id="psco:LY89DRAFT_7284"/>
<dbReference type="OrthoDB" id="3557222at2759"/>
<name>A0A194XUD2_MOLSC</name>
<evidence type="ECO:0000313" key="3">
    <source>
        <dbReference type="EMBL" id="KUJ23925.1"/>
    </source>
</evidence>
<protein>
    <recommendedName>
        <fullName evidence="2">C2H2-type domain-containing protein</fullName>
    </recommendedName>
</protein>
<feature type="compositionally biased region" description="Low complexity" evidence="1">
    <location>
        <begin position="44"/>
        <end position="55"/>
    </location>
</feature>
<evidence type="ECO:0000259" key="2">
    <source>
        <dbReference type="PROSITE" id="PS00028"/>
    </source>
</evidence>
<dbReference type="GeneID" id="28828986"/>
<dbReference type="SMART" id="SM00355">
    <property type="entry name" value="ZnF_C2H2"/>
    <property type="match status" value="2"/>
</dbReference>
<dbReference type="EMBL" id="KQ947404">
    <property type="protein sequence ID" value="KUJ23925.1"/>
    <property type="molecule type" value="Genomic_DNA"/>
</dbReference>
<feature type="compositionally biased region" description="Basic and acidic residues" evidence="1">
    <location>
        <begin position="31"/>
        <end position="43"/>
    </location>
</feature>
<gene>
    <name evidence="3" type="ORF">LY89DRAFT_7284</name>
</gene>
<dbReference type="PROSITE" id="PS00028">
    <property type="entry name" value="ZINC_FINGER_C2H2_1"/>
    <property type="match status" value="1"/>
</dbReference>